<evidence type="ECO:0000313" key="9">
    <source>
        <dbReference type="EMBL" id="KAF4611422.1"/>
    </source>
</evidence>
<evidence type="ECO:0000259" key="8">
    <source>
        <dbReference type="Pfam" id="PF01937"/>
    </source>
</evidence>
<dbReference type="InterPro" id="IPR039763">
    <property type="entry name" value="ARMT1"/>
</dbReference>
<keyword evidence="3 7" id="KW-0479">Metal-binding</keyword>
<evidence type="ECO:0000256" key="6">
    <source>
        <dbReference type="ARBA" id="ARBA00048809"/>
    </source>
</evidence>
<reference evidence="9 10" key="1">
    <citation type="submission" date="2019-12" db="EMBL/GenBank/DDBJ databases">
        <authorList>
            <person name="Floudas D."/>
            <person name="Bentzer J."/>
            <person name="Ahren D."/>
            <person name="Johansson T."/>
            <person name="Persson P."/>
            <person name="Tunlid A."/>
        </authorList>
    </citation>
    <scope>NUCLEOTIDE SEQUENCE [LARGE SCALE GENOMIC DNA]</scope>
    <source>
        <strain evidence="9 10">CBS 102.39</strain>
    </source>
</reference>
<evidence type="ECO:0000256" key="2">
    <source>
        <dbReference type="ARBA" id="ARBA00009519"/>
    </source>
</evidence>
<dbReference type="PANTHER" id="PTHR12260">
    <property type="entry name" value="DAMAGE-CONTROL PHOSPHATASE ARMT1"/>
    <property type="match status" value="1"/>
</dbReference>
<evidence type="ECO:0000256" key="7">
    <source>
        <dbReference type="RuleBase" id="RU367030"/>
    </source>
</evidence>
<proteinExistence type="inferred from homology"/>
<keyword evidence="5 7" id="KW-0464">Manganese</keyword>
<dbReference type="EC" id="3.1.3.-" evidence="7"/>
<dbReference type="AlphaFoldDB" id="A0A8H4QJD0"/>
<dbReference type="InterPro" id="IPR002791">
    <property type="entry name" value="ARMT1-like_metal-bd"/>
</dbReference>
<comment type="cofactor">
    <cofactor evidence="7">
        <name>Mn(2+)</name>
        <dbReference type="ChEBI" id="CHEBI:29035"/>
    </cofactor>
    <cofactor evidence="7">
        <name>Ni(2+)</name>
        <dbReference type="ChEBI" id="CHEBI:49786"/>
    </cofactor>
</comment>
<dbReference type="GO" id="GO:0016791">
    <property type="term" value="F:phosphatase activity"/>
    <property type="evidence" value="ECO:0007669"/>
    <property type="project" value="TreeGrafter"/>
</dbReference>
<comment type="catalytic activity">
    <reaction evidence="6 7">
        <text>beta-D-fructose 6-phosphate = dihydroxyacetone + D-glyceraldehyde 3-phosphate</text>
        <dbReference type="Rhea" id="RHEA:28002"/>
        <dbReference type="ChEBI" id="CHEBI:16016"/>
        <dbReference type="ChEBI" id="CHEBI:57634"/>
        <dbReference type="ChEBI" id="CHEBI:59776"/>
    </reaction>
</comment>
<comment type="catalytic activity">
    <reaction evidence="1 7">
        <text>beta-D-fructose 1-phosphate + H2O = D-fructose + phosphate</text>
        <dbReference type="Rhea" id="RHEA:35603"/>
        <dbReference type="ChEBI" id="CHEBI:15377"/>
        <dbReference type="ChEBI" id="CHEBI:37721"/>
        <dbReference type="ChEBI" id="CHEBI:43474"/>
        <dbReference type="ChEBI" id="CHEBI:138881"/>
    </reaction>
</comment>
<sequence>MRNRTLERSGSFPSHEAGNLQTIRQVHLAYVVVFEEIVWLPTQPLFTEIATTIHELQGTSEEIKSDPTKLKVLFNEMIQMCLWGNATDLSLLTHLTQNDIHNLQTVGKEAQLERQKFILKDDEESVWKHIQTLKDGQVDFVLDNSGFEVTLDYELDCCPKLIPWFVSDVTPPDFKETFEVLSNPEFFEKENSADLGPLREMVSRWKSYVDNGVFRLSVPISTPLGGGDLNDPAQFWTTAKPYWNMKMESPVTFTQLAASDLVIFKLQKVIYVGLLGHPSKKQLVSGASLDQVGPLAGSFPLLSLRTNKADVVVGVEEEVAKRLDATDEKWRVDGRYALISFLPRL</sequence>
<comment type="similarity">
    <text evidence="2 7">Belongs to the damage-control phosphatase family. Sugar phosphate phosphatase III subfamily.</text>
</comment>
<dbReference type="PANTHER" id="PTHR12260:SF6">
    <property type="entry name" value="DAMAGE-CONTROL PHOSPHATASE ARMT1"/>
    <property type="match status" value="1"/>
</dbReference>
<gene>
    <name evidence="9" type="ORF">D9613_003784</name>
</gene>
<dbReference type="GO" id="GO:0046872">
    <property type="term" value="F:metal ion binding"/>
    <property type="evidence" value="ECO:0007669"/>
    <property type="project" value="UniProtKB-UniRule"/>
</dbReference>
<protein>
    <recommendedName>
        <fullName evidence="7">Sugar phosphate phosphatase</fullName>
        <ecNumber evidence="7">3.1.3.-</ecNumber>
    </recommendedName>
</protein>
<dbReference type="Proteomes" id="UP000521872">
    <property type="component" value="Unassembled WGS sequence"/>
</dbReference>
<feature type="domain" description="Damage-control phosphatase ARMT1-like metal-binding" evidence="8">
    <location>
        <begin position="52"/>
        <end position="319"/>
    </location>
</feature>
<dbReference type="Pfam" id="PF01937">
    <property type="entry name" value="ARMT1-like_dom"/>
    <property type="match status" value="1"/>
</dbReference>
<evidence type="ECO:0000256" key="3">
    <source>
        <dbReference type="ARBA" id="ARBA00022723"/>
    </source>
</evidence>
<dbReference type="InterPro" id="IPR036075">
    <property type="entry name" value="ARMT-1-like_metal-bd_sf"/>
</dbReference>
<evidence type="ECO:0000256" key="5">
    <source>
        <dbReference type="ARBA" id="ARBA00023211"/>
    </source>
</evidence>
<keyword evidence="4 7" id="KW-0378">Hydrolase</keyword>
<keyword evidence="10" id="KW-1185">Reference proteome</keyword>
<accession>A0A8H4QJD0</accession>
<evidence type="ECO:0000256" key="4">
    <source>
        <dbReference type="ARBA" id="ARBA00022801"/>
    </source>
</evidence>
<dbReference type="EMBL" id="JAACJL010000057">
    <property type="protein sequence ID" value="KAF4611422.1"/>
    <property type="molecule type" value="Genomic_DNA"/>
</dbReference>
<organism evidence="9 10">
    <name type="scientific">Agrocybe pediades</name>
    <dbReference type="NCBI Taxonomy" id="84607"/>
    <lineage>
        <taxon>Eukaryota</taxon>
        <taxon>Fungi</taxon>
        <taxon>Dikarya</taxon>
        <taxon>Basidiomycota</taxon>
        <taxon>Agaricomycotina</taxon>
        <taxon>Agaricomycetes</taxon>
        <taxon>Agaricomycetidae</taxon>
        <taxon>Agaricales</taxon>
        <taxon>Agaricineae</taxon>
        <taxon>Strophariaceae</taxon>
        <taxon>Agrocybe</taxon>
    </lineage>
</organism>
<evidence type="ECO:0000313" key="10">
    <source>
        <dbReference type="Proteomes" id="UP000521872"/>
    </source>
</evidence>
<comment type="domain">
    <text evidence="7">Subfamily III proteins have a conserved RTxK motif about 40-50 residues from the C-terminus; the threonine may be replaced by serine or cysteine.</text>
</comment>
<dbReference type="GO" id="GO:0005634">
    <property type="term" value="C:nucleus"/>
    <property type="evidence" value="ECO:0007669"/>
    <property type="project" value="TreeGrafter"/>
</dbReference>
<comment type="function">
    <text evidence="7">Metal-dependent phosphatase that shows phosphatase activity against several substrates, including fructose-1-phosphate and fructose-6-phosphate. Its preference for fructose-1-phosphate, a strong glycating agent that causes DNA damage rather than a canonical yeast metabolite, suggests a damage-control function in hexose phosphate metabolism.</text>
</comment>
<name>A0A8H4QJD0_9AGAR</name>
<evidence type="ECO:0000256" key="1">
    <source>
        <dbReference type="ARBA" id="ARBA00001326"/>
    </source>
</evidence>
<dbReference type="SUPFAM" id="SSF111321">
    <property type="entry name" value="AF1104-like"/>
    <property type="match status" value="1"/>
</dbReference>
<comment type="caution">
    <text evidence="9">The sequence shown here is derived from an EMBL/GenBank/DDBJ whole genome shotgun (WGS) entry which is preliminary data.</text>
</comment>
<dbReference type="GO" id="GO:0006974">
    <property type="term" value="P:DNA damage response"/>
    <property type="evidence" value="ECO:0007669"/>
    <property type="project" value="TreeGrafter"/>
</dbReference>